<comment type="similarity">
    <text evidence="8">Belongs to the MntP (TC 9.B.29) family.</text>
</comment>
<keyword evidence="6 8" id="KW-0472">Membrane</keyword>
<name>A0A1V5SYR9_9BACT</name>
<evidence type="ECO:0000256" key="8">
    <source>
        <dbReference type="HAMAP-Rule" id="MF_01521"/>
    </source>
</evidence>
<dbReference type="GO" id="GO:0005886">
    <property type="term" value="C:plasma membrane"/>
    <property type="evidence" value="ECO:0007669"/>
    <property type="project" value="UniProtKB-SubCell"/>
</dbReference>
<evidence type="ECO:0000256" key="5">
    <source>
        <dbReference type="ARBA" id="ARBA00023065"/>
    </source>
</evidence>
<keyword evidence="3 8" id="KW-0812">Transmembrane</keyword>
<evidence type="ECO:0000313" key="9">
    <source>
        <dbReference type="EMBL" id="OQA59655.1"/>
    </source>
</evidence>
<dbReference type="Pfam" id="PF02659">
    <property type="entry name" value="Mntp"/>
    <property type="match status" value="1"/>
</dbReference>
<feature type="transmembrane region" description="Helical" evidence="8">
    <location>
        <begin position="129"/>
        <end position="152"/>
    </location>
</feature>
<dbReference type="GO" id="GO:0005384">
    <property type="term" value="F:manganese ion transmembrane transporter activity"/>
    <property type="evidence" value="ECO:0007669"/>
    <property type="project" value="UniProtKB-UniRule"/>
</dbReference>
<feature type="transmembrane region" description="Helical" evidence="8">
    <location>
        <begin position="66"/>
        <end position="84"/>
    </location>
</feature>
<evidence type="ECO:0000256" key="4">
    <source>
        <dbReference type="ARBA" id="ARBA00022989"/>
    </source>
</evidence>
<gene>
    <name evidence="8 9" type="primary">mntP</name>
    <name evidence="9" type="ORF">BWY41_00809</name>
</gene>
<keyword evidence="4 8" id="KW-1133">Transmembrane helix</keyword>
<evidence type="ECO:0000256" key="7">
    <source>
        <dbReference type="ARBA" id="ARBA00023211"/>
    </source>
</evidence>
<feature type="transmembrane region" description="Helical" evidence="8">
    <location>
        <begin position="104"/>
        <end position="123"/>
    </location>
</feature>
<keyword evidence="2 8" id="KW-1003">Cell membrane</keyword>
<comment type="caution">
    <text evidence="9">The sequence shown here is derived from an EMBL/GenBank/DDBJ whole genome shotgun (WGS) entry which is preliminary data.</text>
</comment>
<dbReference type="Proteomes" id="UP000485569">
    <property type="component" value="Unassembled WGS sequence"/>
</dbReference>
<sequence length="184" mass="20014">MFEILVIAFGLGLDAFSLAVAFGMCQKVCTFNTRFRLSLSFGLFQFFMPLAGFYAGLRVARFTESIDHWIVFAVLSFVGGKMIYEALSKDDNETMVDISRGIPLLIASIATSIDALAVGFSFALLKDGILLPAIVIGIVASIMTFVGVTFGHRVGRKYISKPEVVGGIAIVIIGFKTLLEHFIN</sequence>
<protein>
    <recommendedName>
        <fullName evidence="8">Putative manganese efflux pump MntP</fullName>
    </recommendedName>
</protein>
<evidence type="ECO:0000256" key="6">
    <source>
        <dbReference type="ARBA" id="ARBA00023136"/>
    </source>
</evidence>
<feature type="transmembrane region" description="Helical" evidence="8">
    <location>
        <begin position="164"/>
        <end position="183"/>
    </location>
</feature>
<dbReference type="InterPro" id="IPR003810">
    <property type="entry name" value="Mntp/YtaF"/>
</dbReference>
<keyword evidence="1 8" id="KW-0813">Transport</keyword>
<keyword evidence="5 8" id="KW-0406">Ion transport</keyword>
<dbReference type="PANTHER" id="PTHR35529:SF1">
    <property type="entry name" value="MANGANESE EFFLUX PUMP MNTP-RELATED"/>
    <property type="match status" value="1"/>
</dbReference>
<reference evidence="9" key="1">
    <citation type="submission" date="2017-02" db="EMBL/GenBank/DDBJ databases">
        <title>Delving into the versatile metabolic prowess of the omnipresent phylum Bacteroidetes.</title>
        <authorList>
            <person name="Nobu M.K."/>
            <person name="Mei R."/>
            <person name="Narihiro T."/>
            <person name="Kuroda K."/>
            <person name="Liu W.-T."/>
        </authorList>
    </citation>
    <scope>NUCLEOTIDE SEQUENCE</scope>
    <source>
        <strain evidence="9">ADurb.Bin276</strain>
    </source>
</reference>
<dbReference type="InterPro" id="IPR022929">
    <property type="entry name" value="Put_MntP"/>
</dbReference>
<comment type="subcellular location">
    <subcellularLocation>
        <location evidence="8">Cell membrane</location>
        <topology evidence="8">Multi-pass membrane protein</topology>
    </subcellularLocation>
</comment>
<evidence type="ECO:0000256" key="1">
    <source>
        <dbReference type="ARBA" id="ARBA00022448"/>
    </source>
</evidence>
<evidence type="ECO:0000256" key="3">
    <source>
        <dbReference type="ARBA" id="ARBA00022692"/>
    </source>
</evidence>
<evidence type="ECO:0000256" key="2">
    <source>
        <dbReference type="ARBA" id="ARBA00022475"/>
    </source>
</evidence>
<feature type="transmembrane region" description="Helical" evidence="8">
    <location>
        <begin position="37"/>
        <end position="60"/>
    </location>
</feature>
<dbReference type="AlphaFoldDB" id="A0A1V5SYR9"/>
<comment type="function">
    <text evidence="8">Probably functions as a manganese efflux pump.</text>
</comment>
<accession>A0A1V5SYR9</accession>
<organism evidence="9">
    <name type="scientific">Candidatus Atribacter allofermentans</name>
    <dbReference type="NCBI Taxonomy" id="1852833"/>
    <lineage>
        <taxon>Bacteria</taxon>
        <taxon>Pseudomonadati</taxon>
        <taxon>Atribacterota</taxon>
        <taxon>Atribacteria</taxon>
        <taxon>Atribacterales</taxon>
        <taxon>Atribacteraceae</taxon>
        <taxon>Atribacter</taxon>
    </lineage>
</organism>
<dbReference type="HAMAP" id="MF_01521">
    <property type="entry name" value="MntP_pump"/>
    <property type="match status" value="1"/>
</dbReference>
<keyword evidence="7 8" id="KW-0464">Manganese</keyword>
<dbReference type="PANTHER" id="PTHR35529">
    <property type="entry name" value="MANGANESE EFFLUX PUMP MNTP-RELATED"/>
    <property type="match status" value="1"/>
</dbReference>
<feature type="transmembrane region" description="Helical" evidence="8">
    <location>
        <begin position="6"/>
        <end position="25"/>
    </location>
</feature>
<proteinExistence type="inferred from homology"/>
<dbReference type="EMBL" id="MWBQ01000048">
    <property type="protein sequence ID" value="OQA59655.1"/>
    <property type="molecule type" value="Genomic_DNA"/>
</dbReference>